<dbReference type="AlphaFoldDB" id="A0A399ELY3"/>
<dbReference type="GO" id="GO:0055085">
    <property type="term" value="P:transmembrane transport"/>
    <property type="evidence" value="ECO:0007669"/>
    <property type="project" value="InterPro"/>
</dbReference>
<dbReference type="InterPro" id="IPR050490">
    <property type="entry name" value="Bact_solute-bd_prot1"/>
</dbReference>
<evidence type="ECO:0000313" key="6">
    <source>
        <dbReference type="Proteomes" id="UP000265341"/>
    </source>
</evidence>
<protein>
    <submittedName>
        <fullName evidence="5">Putative arabinose-binding protein</fullName>
    </submittedName>
</protein>
<accession>A0A399ELY3</accession>
<name>A0A399ELY3_9DEIN</name>
<dbReference type="Proteomes" id="UP000265341">
    <property type="component" value="Unassembled WGS sequence"/>
</dbReference>
<dbReference type="PROSITE" id="PS01037">
    <property type="entry name" value="SBP_BACTERIAL_1"/>
    <property type="match status" value="1"/>
</dbReference>
<keyword evidence="2" id="KW-0813">Transport</keyword>
<sequence length="406" mass="45773">MRKVRLLALVLLLCSLASAKGTLQMVWFTEAPTEQAIFEKYVRMYEAANPDTKVEVTYVPFQQLTQKLQLMVAGNTPPDVARVVTANIAEFEPVALDLSAYVDSASFLNQFLPSQIPYIYRKPRIIGAPLDVTANGIFYNKDCFNEAGVKVPTNSLNVWTWEQWREAMNKVRNNSKCRFALSYDFTTHRFSTLLYQAGGRFIDDSGKKFVVDSTQGLRTLTFFADLFKDGFIPKGQWLSNDDPSTLFRSGQAAMYMSGNWNLAQFSQIKNFNWGVMPLPRDKFRSTVPGGKFVMGFRGSKNPEEAAKFIQWITSKEVNLPFSKDNMVLSARKDAKGMKYGQFDDAIAVFQSDLSVTPAYVGKDWSNPAIARLNTFIRGEIVKVLLGQQTPKQALETIQAEGNKILR</sequence>
<gene>
    <name evidence="5" type="primary">araN_4</name>
    <name evidence="5" type="ORF">Mrose_02436</name>
</gene>
<dbReference type="EMBL" id="QWLA01000049">
    <property type="protein sequence ID" value="RIH84968.1"/>
    <property type="molecule type" value="Genomic_DNA"/>
</dbReference>
<organism evidence="5 6">
    <name type="scientific">Calidithermus roseus</name>
    <dbReference type="NCBI Taxonomy" id="1644118"/>
    <lineage>
        <taxon>Bacteria</taxon>
        <taxon>Thermotogati</taxon>
        <taxon>Deinococcota</taxon>
        <taxon>Deinococci</taxon>
        <taxon>Thermales</taxon>
        <taxon>Thermaceae</taxon>
        <taxon>Calidithermus</taxon>
    </lineage>
</organism>
<dbReference type="Gene3D" id="3.40.190.10">
    <property type="entry name" value="Periplasmic binding protein-like II"/>
    <property type="match status" value="1"/>
</dbReference>
<feature type="signal peptide" evidence="4">
    <location>
        <begin position="1"/>
        <end position="19"/>
    </location>
</feature>
<proteinExistence type="inferred from homology"/>
<keyword evidence="6" id="KW-1185">Reference proteome</keyword>
<dbReference type="CDD" id="cd13585">
    <property type="entry name" value="PBP2_TMBP_like"/>
    <property type="match status" value="1"/>
</dbReference>
<dbReference type="InterPro" id="IPR006061">
    <property type="entry name" value="SBP_1_CS"/>
</dbReference>
<dbReference type="Pfam" id="PF01547">
    <property type="entry name" value="SBP_bac_1"/>
    <property type="match status" value="1"/>
</dbReference>
<comment type="similarity">
    <text evidence="1">Belongs to the bacterial solute-binding protein 1 family.</text>
</comment>
<evidence type="ECO:0000256" key="4">
    <source>
        <dbReference type="SAM" id="SignalP"/>
    </source>
</evidence>
<evidence type="ECO:0000313" key="5">
    <source>
        <dbReference type="EMBL" id="RIH84968.1"/>
    </source>
</evidence>
<dbReference type="PANTHER" id="PTHR43649:SF12">
    <property type="entry name" value="DIACETYLCHITOBIOSE BINDING PROTEIN DASA"/>
    <property type="match status" value="1"/>
</dbReference>
<evidence type="ECO:0000256" key="3">
    <source>
        <dbReference type="ARBA" id="ARBA00022729"/>
    </source>
</evidence>
<feature type="chain" id="PRO_5017484588" evidence="4">
    <location>
        <begin position="20"/>
        <end position="406"/>
    </location>
</feature>
<dbReference type="InterPro" id="IPR006059">
    <property type="entry name" value="SBP"/>
</dbReference>
<reference evidence="5 6" key="1">
    <citation type="submission" date="2018-08" db="EMBL/GenBank/DDBJ databases">
        <title>Meiothermus roseus NBRC 110900 genome sequencing project.</title>
        <authorList>
            <person name="Da Costa M.S."/>
            <person name="Albuquerque L."/>
            <person name="Raposo P."/>
            <person name="Froufe H.J.C."/>
            <person name="Barroso C.S."/>
            <person name="Egas C."/>
        </authorList>
    </citation>
    <scope>NUCLEOTIDE SEQUENCE [LARGE SCALE GENOMIC DNA]</scope>
    <source>
        <strain evidence="5 6">NBRC 110900</strain>
    </source>
</reference>
<keyword evidence="3 4" id="KW-0732">Signal</keyword>
<evidence type="ECO:0000256" key="2">
    <source>
        <dbReference type="ARBA" id="ARBA00022448"/>
    </source>
</evidence>
<dbReference type="SUPFAM" id="SSF53850">
    <property type="entry name" value="Periplasmic binding protein-like II"/>
    <property type="match status" value="1"/>
</dbReference>
<dbReference type="OrthoDB" id="9782846at2"/>
<dbReference type="RefSeq" id="WP_119278654.1">
    <property type="nucleotide sequence ID" value="NZ_QWLA01000049.1"/>
</dbReference>
<comment type="caution">
    <text evidence="5">The sequence shown here is derived from an EMBL/GenBank/DDBJ whole genome shotgun (WGS) entry which is preliminary data.</text>
</comment>
<evidence type="ECO:0000256" key="1">
    <source>
        <dbReference type="ARBA" id="ARBA00008520"/>
    </source>
</evidence>
<dbReference type="PANTHER" id="PTHR43649">
    <property type="entry name" value="ARABINOSE-BINDING PROTEIN-RELATED"/>
    <property type="match status" value="1"/>
</dbReference>